<dbReference type="AlphaFoldDB" id="A0A2P2NN66"/>
<dbReference type="EMBL" id="GGEC01063427">
    <property type="protein sequence ID" value="MBX43911.1"/>
    <property type="molecule type" value="Transcribed_RNA"/>
</dbReference>
<evidence type="ECO:0000256" key="1">
    <source>
        <dbReference type="SAM" id="Phobius"/>
    </source>
</evidence>
<accession>A0A2P2NN66</accession>
<keyword evidence="1" id="KW-0472">Membrane</keyword>
<organism evidence="2">
    <name type="scientific">Rhizophora mucronata</name>
    <name type="common">Asiatic mangrove</name>
    <dbReference type="NCBI Taxonomy" id="61149"/>
    <lineage>
        <taxon>Eukaryota</taxon>
        <taxon>Viridiplantae</taxon>
        <taxon>Streptophyta</taxon>
        <taxon>Embryophyta</taxon>
        <taxon>Tracheophyta</taxon>
        <taxon>Spermatophyta</taxon>
        <taxon>Magnoliopsida</taxon>
        <taxon>eudicotyledons</taxon>
        <taxon>Gunneridae</taxon>
        <taxon>Pentapetalae</taxon>
        <taxon>rosids</taxon>
        <taxon>fabids</taxon>
        <taxon>Malpighiales</taxon>
        <taxon>Rhizophoraceae</taxon>
        <taxon>Rhizophora</taxon>
    </lineage>
</organism>
<feature type="transmembrane region" description="Helical" evidence="1">
    <location>
        <begin position="13"/>
        <end position="29"/>
    </location>
</feature>
<proteinExistence type="predicted"/>
<reference evidence="2" key="1">
    <citation type="submission" date="2018-02" db="EMBL/GenBank/DDBJ databases">
        <title>Rhizophora mucronata_Transcriptome.</title>
        <authorList>
            <person name="Meera S.P."/>
            <person name="Sreeshan A."/>
            <person name="Augustine A."/>
        </authorList>
    </citation>
    <scope>NUCLEOTIDE SEQUENCE</scope>
    <source>
        <tissue evidence="2">Leaf</tissue>
    </source>
</reference>
<protein>
    <submittedName>
        <fullName evidence="2">Uncharacterized protein</fullName>
    </submittedName>
</protein>
<keyword evidence="1" id="KW-1133">Transmembrane helix</keyword>
<keyword evidence="1" id="KW-0812">Transmembrane</keyword>
<sequence>MCLFIMFCYNKKGIYSFCICCLCIIGVLCERVW</sequence>
<evidence type="ECO:0000313" key="2">
    <source>
        <dbReference type="EMBL" id="MBX43911.1"/>
    </source>
</evidence>
<name>A0A2P2NN66_RHIMU</name>